<evidence type="ECO:0000313" key="4">
    <source>
        <dbReference type="Proteomes" id="UP000522313"/>
    </source>
</evidence>
<keyword evidence="1" id="KW-0472">Membrane</keyword>
<feature type="transmembrane region" description="Helical" evidence="1">
    <location>
        <begin position="51"/>
        <end position="70"/>
    </location>
</feature>
<keyword evidence="1" id="KW-1133">Transmembrane helix</keyword>
<dbReference type="InterPro" id="IPR009597">
    <property type="entry name" value="DUF1206"/>
</dbReference>
<feature type="domain" description="DUF1206" evidence="2">
    <location>
        <begin position="13"/>
        <end position="73"/>
    </location>
</feature>
<dbReference type="Pfam" id="PF06724">
    <property type="entry name" value="DUF1206"/>
    <property type="match status" value="3"/>
</dbReference>
<gene>
    <name evidence="3" type="ORF">F4693_000654</name>
</gene>
<accession>A0A7X0J9T5</accession>
<sequence length="265" mass="28214">MNASSRLTALTRIGFATRGLLYIVIALLILRTGRAEDPSGAIEYLGRGGGQFLLGVMAAGLTAYGIWRLADATLDIERHGSERKGMMERAGAGFSGAIHLLLAWQSIQLMRGAALSGDGTREGARTALQLPGGWALVLAGAAVLIVLGAVQLAKAAKGSFLRYLDPSVAKQPWVQWSGRFGYAARGVVFLVSSYLLARAGIEEQASEAGGMARVLSWLTDPFDVIVGAGLLAFGLFSFVESRYRRLHNVPVDGAIRHATNWRQGS</sequence>
<dbReference type="AlphaFoldDB" id="A0A7X0J9T5"/>
<keyword evidence="1" id="KW-0812">Transmembrane</keyword>
<proteinExistence type="predicted"/>
<organism evidence="3 4">
    <name type="scientific">Sphingomonas endophytica</name>
    <dbReference type="NCBI Taxonomy" id="869719"/>
    <lineage>
        <taxon>Bacteria</taxon>
        <taxon>Pseudomonadati</taxon>
        <taxon>Pseudomonadota</taxon>
        <taxon>Alphaproteobacteria</taxon>
        <taxon>Sphingomonadales</taxon>
        <taxon>Sphingomonadaceae</taxon>
        <taxon>Sphingomonas</taxon>
    </lineage>
</organism>
<feature type="transmembrane region" description="Helical" evidence="1">
    <location>
        <begin position="221"/>
        <end position="239"/>
    </location>
</feature>
<feature type="transmembrane region" description="Helical" evidence="1">
    <location>
        <begin position="134"/>
        <end position="153"/>
    </location>
</feature>
<dbReference type="Proteomes" id="UP000522313">
    <property type="component" value="Unassembled WGS sequence"/>
</dbReference>
<evidence type="ECO:0000259" key="2">
    <source>
        <dbReference type="Pfam" id="PF06724"/>
    </source>
</evidence>
<feature type="transmembrane region" description="Helical" evidence="1">
    <location>
        <begin position="91"/>
        <end position="114"/>
    </location>
</feature>
<feature type="domain" description="DUF1206" evidence="2">
    <location>
        <begin position="180"/>
        <end position="244"/>
    </location>
</feature>
<dbReference type="RefSeq" id="WP_184504118.1">
    <property type="nucleotide sequence ID" value="NZ_JACHBT010000003.1"/>
</dbReference>
<reference evidence="3 4" key="1">
    <citation type="submission" date="2020-08" db="EMBL/GenBank/DDBJ databases">
        <title>The Agave Microbiome: Exploring the role of microbial communities in plant adaptations to desert environments.</title>
        <authorList>
            <person name="Partida-Martinez L.P."/>
        </authorList>
    </citation>
    <scope>NUCLEOTIDE SEQUENCE [LARGE SCALE GENOMIC DNA]</scope>
    <source>
        <strain evidence="3 4">AS3.13</strain>
    </source>
</reference>
<feature type="domain" description="DUF1206" evidence="2">
    <location>
        <begin position="90"/>
        <end position="157"/>
    </location>
</feature>
<name>A0A7X0J9T5_9SPHN</name>
<evidence type="ECO:0000256" key="1">
    <source>
        <dbReference type="SAM" id="Phobius"/>
    </source>
</evidence>
<reference evidence="3 4" key="2">
    <citation type="submission" date="2020-08" db="EMBL/GenBank/DDBJ databases">
        <authorList>
            <person name="Partida-Martinez L."/>
            <person name="Huntemann M."/>
            <person name="Clum A."/>
            <person name="Wang J."/>
            <person name="Palaniappan K."/>
            <person name="Ritter S."/>
            <person name="Chen I.-M."/>
            <person name="Stamatis D."/>
            <person name="Reddy T."/>
            <person name="O'Malley R."/>
            <person name="Daum C."/>
            <person name="Shapiro N."/>
            <person name="Ivanova N."/>
            <person name="Kyrpides N."/>
            <person name="Woyke T."/>
        </authorList>
    </citation>
    <scope>NUCLEOTIDE SEQUENCE [LARGE SCALE GENOMIC DNA]</scope>
    <source>
        <strain evidence="3 4">AS3.13</strain>
    </source>
</reference>
<feature type="transmembrane region" description="Helical" evidence="1">
    <location>
        <begin position="180"/>
        <end position="201"/>
    </location>
</feature>
<dbReference type="EMBL" id="JACHBT010000003">
    <property type="protein sequence ID" value="MBB6503699.1"/>
    <property type="molecule type" value="Genomic_DNA"/>
</dbReference>
<protein>
    <recommendedName>
        <fullName evidence="2">DUF1206 domain-containing protein</fullName>
    </recommendedName>
</protein>
<comment type="caution">
    <text evidence="3">The sequence shown here is derived from an EMBL/GenBank/DDBJ whole genome shotgun (WGS) entry which is preliminary data.</text>
</comment>
<evidence type="ECO:0000313" key="3">
    <source>
        <dbReference type="EMBL" id="MBB6503699.1"/>
    </source>
</evidence>